<protein>
    <submittedName>
        <fullName evidence="2">Uncharacterized protein</fullName>
    </submittedName>
</protein>
<organism evidence="2 3">
    <name type="scientific">Taenia crassiceps</name>
    <dbReference type="NCBI Taxonomy" id="6207"/>
    <lineage>
        <taxon>Eukaryota</taxon>
        <taxon>Metazoa</taxon>
        <taxon>Spiralia</taxon>
        <taxon>Lophotrochozoa</taxon>
        <taxon>Platyhelminthes</taxon>
        <taxon>Cestoda</taxon>
        <taxon>Eucestoda</taxon>
        <taxon>Cyclophyllidea</taxon>
        <taxon>Taeniidae</taxon>
        <taxon>Taenia</taxon>
    </lineage>
</organism>
<feature type="compositionally biased region" description="Pro residues" evidence="1">
    <location>
        <begin position="10"/>
        <end position="26"/>
    </location>
</feature>
<evidence type="ECO:0000313" key="3">
    <source>
        <dbReference type="Proteomes" id="UP001651158"/>
    </source>
</evidence>
<evidence type="ECO:0000313" key="2">
    <source>
        <dbReference type="EMBL" id="KAL5106847.1"/>
    </source>
</evidence>
<name>A0ABR4QBC1_9CEST</name>
<proteinExistence type="predicted"/>
<feature type="region of interest" description="Disordered" evidence="1">
    <location>
        <begin position="1"/>
        <end position="30"/>
    </location>
</feature>
<reference evidence="2 3" key="1">
    <citation type="journal article" date="2022" name="Front. Cell. Infect. Microbiol.">
        <title>The Genomes of Two Strains of Taenia crassiceps the Animal Model for the Study of Human Cysticercosis.</title>
        <authorList>
            <person name="Bobes R.J."/>
            <person name="Estrada K."/>
            <person name="Rios-Valencia D.G."/>
            <person name="Calderon-Gallegos A."/>
            <person name="de la Torre P."/>
            <person name="Carrero J.C."/>
            <person name="Sanchez-Flores A."/>
            <person name="Laclette J.P."/>
        </authorList>
    </citation>
    <scope>NUCLEOTIDE SEQUENCE [LARGE SCALE GENOMIC DNA]</scope>
    <source>
        <strain evidence="2">WFUcys</strain>
    </source>
</reference>
<gene>
    <name evidence="2" type="ORF">TcWFU_005354</name>
</gene>
<keyword evidence="3" id="KW-1185">Reference proteome</keyword>
<sequence>MTGLGLPTSSPYPPPPPTPQPPPPPQTFNTAPSVLLVASGFLPHEFHLLPPHSEQVRCLVAACTELRSATLSTLRAFVEKTTKEADAHTLESSVEGLFRVLPSQEVEMLKELLVDSICLASVHLQSISTGRRSMNVVNFCRMECRNGD</sequence>
<accession>A0ABR4QBC1</accession>
<dbReference type="Proteomes" id="UP001651158">
    <property type="component" value="Unassembled WGS sequence"/>
</dbReference>
<evidence type="ECO:0000256" key="1">
    <source>
        <dbReference type="SAM" id="MobiDB-lite"/>
    </source>
</evidence>
<dbReference type="EMBL" id="JAKROA010000005">
    <property type="protein sequence ID" value="KAL5106847.1"/>
    <property type="molecule type" value="Genomic_DNA"/>
</dbReference>
<comment type="caution">
    <text evidence="2">The sequence shown here is derived from an EMBL/GenBank/DDBJ whole genome shotgun (WGS) entry which is preliminary data.</text>
</comment>